<dbReference type="AlphaFoldDB" id="A0A218X1V8"/>
<keyword evidence="5 10" id="KW-0547">Nucleotide-binding</keyword>
<dbReference type="Proteomes" id="UP000197138">
    <property type="component" value="Unassembled WGS sequence"/>
</dbReference>
<dbReference type="Pfam" id="PF00069">
    <property type="entry name" value="Pkinase"/>
    <property type="match status" value="1"/>
</dbReference>
<dbReference type="CDD" id="cd14066">
    <property type="entry name" value="STKc_IRAK"/>
    <property type="match status" value="1"/>
</dbReference>
<dbReference type="PANTHER" id="PTHR48006:SF102">
    <property type="entry name" value="LEUCINE-RICH REPEAT-CONTAINING PROTEIN DDB_G0281931-RELATED"/>
    <property type="match status" value="1"/>
</dbReference>
<dbReference type="FunFam" id="3.30.200.20:FF:000015">
    <property type="entry name" value="Somatic embryogenesis receptor kinase 1"/>
    <property type="match status" value="1"/>
</dbReference>
<dbReference type="OrthoDB" id="1678458at2759"/>
<reference evidence="14 16" key="3">
    <citation type="submission" date="2017-11" db="EMBL/GenBank/DDBJ databases">
        <title>De-novo sequencing of pomegranate (Punica granatum L.) genome.</title>
        <authorList>
            <person name="Akparov Z."/>
            <person name="Amiraslanov A."/>
            <person name="Hajiyeva S."/>
            <person name="Abbasov M."/>
            <person name="Kaur K."/>
            <person name="Hamwieh A."/>
            <person name="Solovyev V."/>
            <person name="Salamov A."/>
            <person name="Braich B."/>
            <person name="Kosarev P."/>
            <person name="Mahmoud A."/>
            <person name="Hajiyev E."/>
            <person name="Babayeva S."/>
            <person name="Izzatullayeva V."/>
            <person name="Mammadov A."/>
            <person name="Mammadov A."/>
            <person name="Sharifova S."/>
            <person name="Ojaghi J."/>
            <person name="Eynullazada K."/>
            <person name="Bayramov B."/>
            <person name="Abdulazimova A."/>
            <person name="Shahmuradov I."/>
        </authorList>
    </citation>
    <scope>NUCLEOTIDE SEQUENCE [LARGE SCALE GENOMIC DNA]</scope>
    <source>
        <strain evidence="14">AG2017</strain>
        <strain evidence="16">cv. AG2017</strain>
        <tissue evidence="14">Leaf</tissue>
    </source>
</reference>
<dbReference type="Gene3D" id="3.30.200.20">
    <property type="entry name" value="Phosphorylase Kinase, domain 1"/>
    <property type="match status" value="1"/>
</dbReference>
<feature type="domain" description="Protein kinase" evidence="12">
    <location>
        <begin position="83"/>
        <end position="403"/>
    </location>
</feature>
<dbReference type="EC" id="2.7.11.1" evidence="2"/>
<comment type="similarity">
    <text evidence="11">Belongs to the protein kinase superfamily.</text>
</comment>
<reference evidence="13" key="2">
    <citation type="submission" date="2017-06" db="EMBL/GenBank/DDBJ databases">
        <title>The pomegranate genome and the genomics of punicalagin biosynthesis.</title>
        <authorList>
            <person name="Xu C."/>
        </authorList>
    </citation>
    <scope>NUCLEOTIDE SEQUENCE [LARGE SCALE GENOMIC DNA]</scope>
    <source>
        <tissue evidence="13">Fresh leaf</tissue>
    </source>
</reference>
<evidence type="ECO:0000256" key="9">
    <source>
        <dbReference type="ARBA" id="ARBA00048679"/>
    </source>
</evidence>
<comment type="catalytic activity">
    <reaction evidence="9">
        <text>L-seryl-[protein] + ATP = O-phospho-L-seryl-[protein] + ADP + H(+)</text>
        <dbReference type="Rhea" id="RHEA:17989"/>
        <dbReference type="Rhea" id="RHEA-COMP:9863"/>
        <dbReference type="Rhea" id="RHEA-COMP:11604"/>
        <dbReference type="ChEBI" id="CHEBI:15378"/>
        <dbReference type="ChEBI" id="CHEBI:29999"/>
        <dbReference type="ChEBI" id="CHEBI:30616"/>
        <dbReference type="ChEBI" id="CHEBI:83421"/>
        <dbReference type="ChEBI" id="CHEBI:456216"/>
        <dbReference type="EC" id="2.7.11.1"/>
    </reaction>
</comment>
<evidence type="ECO:0000313" key="15">
    <source>
        <dbReference type="Proteomes" id="UP000197138"/>
    </source>
</evidence>
<dbReference type="EMBL" id="PGOL01007499">
    <property type="protein sequence ID" value="PKI32605.1"/>
    <property type="molecule type" value="Genomic_DNA"/>
</dbReference>
<dbReference type="Proteomes" id="UP000233551">
    <property type="component" value="Unassembled WGS sequence"/>
</dbReference>
<dbReference type="PROSITE" id="PS00108">
    <property type="entry name" value="PROTEIN_KINASE_ST"/>
    <property type="match status" value="1"/>
</dbReference>
<dbReference type="InterPro" id="IPR017441">
    <property type="entry name" value="Protein_kinase_ATP_BS"/>
</dbReference>
<comment type="caution">
    <text evidence="13">The sequence shown here is derived from an EMBL/GenBank/DDBJ whole genome shotgun (WGS) entry which is preliminary data.</text>
</comment>
<accession>A0A218X1V8</accession>
<dbReference type="InterPro" id="IPR008271">
    <property type="entry name" value="Ser/Thr_kinase_AS"/>
</dbReference>
<evidence type="ECO:0000259" key="12">
    <source>
        <dbReference type="PROSITE" id="PS50011"/>
    </source>
</evidence>
<name>A0A218X1V8_PUNGR</name>
<dbReference type="GO" id="GO:0004674">
    <property type="term" value="F:protein serine/threonine kinase activity"/>
    <property type="evidence" value="ECO:0007669"/>
    <property type="project" value="UniProtKB-KW"/>
</dbReference>
<evidence type="ECO:0000256" key="3">
    <source>
        <dbReference type="ARBA" id="ARBA00022527"/>
    </source>
</evidence>
<evidence type="ECO:0000313" key="16">
    <source>
        <dbReference type="Proteomes" id="UP000233551"/>
    </source>
</evidence>
<dbReference type="Gene3D" id="1.10.510.10">
    <property type="entry name" value="Transferase(Phosphotransferase) domain 1"/>
    <property type="match status" value="1"/>
</dbReference>
<dbReference type="SUPFAM" id="SSF56112">
    <property type="entry name" value="Protein kinase-like (PK-like)"/>
    <property type="match status" value="1"/>
</dbReference>
<feature type="binding site" evidence="10">
    <location>
        <position position="111"/>
    </location>
    <ligand>
        <name>ATP</name>
        <dbReference type="ChEBI" id="CHEBI:30616"/>
    </ligand>
</feature>
<dbReference type="SMART" id="SM00220">
    <property type="entry name" value="S_TKc"/>
    <property type="match status" value="1"/>
</dbReference>
<keyword evidence="6" id="KW-0418">Kinase</keyword>
<evidence type="ECO:0000256" key="10">
    <source>
        <dbReference type="PROSITE-ProRule" id="PRU10141"/>
    </source>
</evidence>
<comment type="catalytic activity">
    <reaction evidence="8">
        <text>L-threonyl-[protein] + ATP = O-phospho-L-threonyl-[protein] + ADP + H(+)</text>
        <dbReference type="Rhea" id="RHEA:46608"/>
        <dbReference type="Rhea" id="RHEA-COMP:11060"/>
        <dbReference type="Rhea" id="RHEA-COMP:11605"/>
        <dbReference type="ChEBI" id="CHEBI:15378"/>
        <dbReference type="ChEBI" id="CHEBI:30013"/>
        <dbReference type="ChEBI" id="CHEBI:30616"/>
        <dbReference type="ChEBI" id="CHEBI:61977"/>
        <dbReference type="ChEBI" id="CHEBI:456216"/>
        <dbReference type="EC" id="2.7.11.1"/>
    </reaction>
</comment>
<evidence type="ECO:0000256" key="8">
    <source>
        <dbReference type="ARBA" id="ARBA00047899"/>
    </source>
</evidence>
<evidence type="ECO:0000256" key="4">
    <source>
        <dbReference type="ARBA" id="ARBA00022679"/>
    </source>
</evidence>
<gene>
    <name evidence="13" type="ORF">CDL15_Pgr003085</name>
    <name evidence="14" type="ORF">CRG98_047002</name>
</gene>
<dbReference type="InterPro" id="IPR051824">
    <property type="entry name" value="LRR_Rcpt-Like_S/T_Kinase"/>
</dbReference>
<evidence type="ECO:0000256" key="2">
    <source>
        <dbReference type="ARBA" id="ARBA00012513"/>
    </source>
</evidence>
<dbReference type="InterPro" id="IPR000719">
    <property type="entry name" value="Prot_kinase_dom"/>
</dbReference>
<dbReference type="PROSITE" id="PS50011">
    <property type="entry name" value="PROTEIN_KINASE_DOM"/>
    <property type="match status" value="1"/>
</dbReference>
<reference evidence="15" key="1">
    <citation type="journal article" date="2017" name="Plant J.">
        <title>The pomegranate (Punica granatum L.) genome and the genomics of punicalagin biosynthesis.</title>
        <authorList>
            <person name="Qin G."/>
            <person name="Xu C."/>
            <person name="Ming R."/>
            <person name="Tang H."/>
            <person name="Guyot R."/>
            <person name="Kramer E.M."/>
            <person name="Hu Y."/>
            <person name="Yi X."/>
            <person name="Qi Y."/>
            <person name="Xu X."/>
            <person name="Gao Z."/>
            <person name="Pan H."/>
            <person name="Jian J."/>
            <person name="Tian Y."/>
            <person name="Yue Z."/>
            <person name="Xu Y."/>
        </authorList>
    </citation>
    <scope>NUCLEOTIDE SEQUENCE [LARGE SCALE GENOMIC DNA]</scope>
    <source>
        <strain evidence="15">cv. Dabenzi</strain>
    </source>
</reference>
<proteinExistence type="inferred from homology"/>
<dbReference type="GO" id="GO:0016020">
    <property type="term" value="C:membrane"/>
    <property type="evidence" value="ECO:0007669"/>
    <property type="project" value="UniProtKB-SubCell"/>
</dbReference>
<dbReference type="InterPro" id="IPR011009">
    <property type="entry name" value="Kinase-like_dom_sf"/>
</dbReference>
<keyword evidence="16" id="KW-1185">Reference proteome</keyword>
<protein>
    <recommendedName>
        <fullName evidence="2">non-specific serine/threonine protein kinase</fullName>
        <ecNumber evidence="2">2.7.11.1</ecNumber>
    </recommendedName>
</protein>
<evidence type="ECO:0000256" key="6">
    <source>
        <dbReference type="ARBA" id="ARBA00022777"/>
    </source>
</evidence>
<keyword evidence="4" id="KW-0808">Transferase</keyword>
<dbReference type="FunFam" id="1.10.510.10:FF:001023">
    <property type="entry name" value="Os07g0541700 protein"/>
    <property type="match status" value="1"/>
</dbReference>
<dbReference type="STRING" id="22663.A0A218X1V8"/>
<keyword evidence="3 11" id="KW-0723">Serine/threonine-protein kinase</keyword>
<evidence type="ECO:0000256" key="7">
    <source>
        <dbReference type="ARBA" id="ARBA00022840"/>
    </source>
</evidence>
<keyword evidence="7 10" id="KW-0067">ATP-binding</keyword>
<evidence type="ECO:0000256" key="1">
    <source>
        <dbReference type="ARBA" id="ARBA00004479"/>
    </source>
</evidence>
<dbReference type="GeneID" id="116196446"/>
<evidence type="ECO:0000256" key="11">
    <source>
        <dbReference type="RuleBase" id="RU000304"/>
    </source>
</evidence>
<dbReference type="EMBL" id="MTKT01002492">
    <property type="protein sequence ID" value="OWM78914.1"/>
    <property type="molecule type" value="Genomic_DNA"/>
</dbReference>
<evidence type="ECO:0000256" key="5">
    <source>
        <dbReference type="ARBA" id="ARBA00022741"/>
    </source>
</evidence>
<dbReference type="PANTHER" id="PTHR48006">
    <property type="entry name" value="LEUCINE-RICH REPEAT-CONTAINING PROTEIN DDB_G0281931-RELATED"/>
    <property type="match status" value="1"/>
</dbReference>
<organism evidence="13 15">
    <name type="scientific">Punica granatum</name>
    <name type="common">Pomegranate</name>
    <dbReference type="NCBI Taxonomy" id="22663"/>
    <lineage>
        <taxon>Eukaryota</taxon>
        <taxon>Viridiplantae</taxon>
        <taxon>Streptophyta</taxon>
        <taxon>Embryophyta</taxon>
        <taxon>Tracheophyta</taxon>
        <taxon>Spermatophyta</taxon>
        <taxon>Magnoliopsida</taxon>
        <taxon>eudicotyledons</taxon>
        <taxon>Gunneridae</taxon>
        <taxon>Pentapetalae</taxon>
        <taxon>rosids</taxon>
        <taxon>malvids</taxon>
        <taxon>Myrtales</taxon>
        <taxon>Lythraceae</taxon>
        <taxon>Punica</taxon>
    </lineage>
</organism>
<dbReference type="GO" id="GO:0005524">
    <property type="term" value="F:ATP binding"/>
    <property type="evidence" value="ECO:0007669"/>
    <property type="project" value="UniProtKB-UniRule"/>
</dbReference>
<evidence type="ECO:0000313" key="14">
    <source>
        <dbReference type="EMBL" id="PKI32605.1"/>
    </source>
</evidence>
<comment type="subcellular location">
    <subcellularLocation>
        <location evidence="1">Membrane</location>
        <topology evidence="1">Single-pass type I membrane protein</topology>
    </subcellularLocation>
</comment>
<evidence type="ECO:0000313" key="13">
    <source>
        <dbReference type="EMBL" id="OWM78914.1"/>
    </source>
</evidence>
<dbReference type="PROSITE" id="PS00107">
    <property type="entry name" value="PROTEIN_KINASE_ATP"/>
    <property type="match status" value="1"/>
</dbReference>
<sequence length="448" mass="50432">MVFKAKTLDLSEDIKTTFPYSLPSSPESTICLPLHHSCTRSIAVRVAAGVSQIFTAPRLEPACQEKQLRRFTYQELEIATGNFSKENVVGQGGFGTVYKGRLSCGYPVAVKILKPVSLQGMAQFRAEVQVGKMVTHRNVVSLIGFCEMTAESNQLLLVYPFMENGSLSSRLNKHAAESQSPLDWGTRKRIALGVARGLSYLHDHCFLRIIHRDIKPSNILLDENLEPRIGDFGLAKFMDHKLQAGLSNQMPDHMAGIRSGSQIKQHSGELLDNHSERMTNRIVGTYGYMAPEYVLEGRYSPKTDVFAYGIMLLELISGCSFVKLRLLANSEDNVWLPLDWVKQLVDARNFDRIIDSIMRCNYSESEIEKLIKLSVICNQFHSPAKRPNMSEVVGILEGSSDSLDNRWEELQQNREESAYRPEFWSSHSGRVFEDTASHLDPEELSGPR</sequence>